<accession>A0A481YSI1</accession>
<evidence type="ECO:0000313" key="1">
    <source>
        <dbReference type="EMBL" id="QBK85917.1"/>
    </source>
</evidence>
<reference evidence="1" key="1">
    <citation type="journal article" date="2019" name="MBio">
        <title>Virus Genomes from Deep Sea Sediments Expand the Ocean Megavirome and Support Independent Origins of Viral Gigantism.</title>
        <authorList>
            <person name="Backstrom D."/>
            <person name="Yutin N."/>
            <person name="Jorgensen S.L."/>
            <person name="Dharamshi J."/>
            <person name="Homa F."/>
            <person name="Zaremba-Niedwiedzka K."/>
            <person name="Spang A."/>
            <person name="Wolf Y.I."/>
            <person name="Koonin E.V."/>
            <person name="Ettema T.J."/>
        </authorList>
    </citation>
    <scope>NUCLEOTIDE SEQUENCE</scope>
</reference>
<gene>
    <name evidence="1" type="ORF">LCMAC101_05120</name>
</gene>
<sequence length="53" mass="6369">MEIQQDFEKIQEACPVCKAGINWYIRMDGKLHHVDFFYSFDDNFGDLEFHLIN</sequence>
<dbReference type="EMBL" id="MK500328">
    <property type="protein sequence ID" value="QBK85917.1"/>
    <property type="molecule type" value="Genomic_DNA"/>
</dbReference>
<organism evidence="1">
    <name type="scientific">Marseillevirus LCMAC101</name>
    <dbReference type="NCBI Taxonomy" id="2506602"/>
    <lineage>
        <taxon>Viruses</taxon>
        <taxon>Varidnaviria</taxon>
        <taxon>Bamfordvirae</taxon>
        <taxon>Nucleocytoviricota</taxon>
        <taxon>Megaviricetes</taxon>
        <taxon>Pimascovirales</taxon>
        <taxon>Pimascovirales incertae sedis</taxon>
        <taxon>Marseilleviridae</taxon>
    </lineage>
</organism>
<protein>
    <submittedName>
        <fullName evidence="1">Uncharacterized protein</fullName>
    </submittedName>
</protein>
<proteinExistence type="predicted"/>
<name>A0A481YSI1_9VIRU</name>